<comment type="caution">
    <text evidence="4">The sequence shown here is derived from an EMBL/GenBank/DDBJ whole genome shotgun (WGS) entry which is preliminary data.</text>
</comment>
<feature type="compositionally biased region" description="Polar residues" evidence="1">
    <location>
        <begin position="189"/>
        <end position="202"/>
    </location>
</feature>
<organism evidence="4 5">
    <name type="scientific">Coregonus suidteri</name>
    <dbReference type="NCBI Taxonomy" id="861788"/>
    <lineage>
        <taxon>Eukaryota</taxon>
        <taxon>Metazoa</taxon>
        <taxon>Chordata</taxon>
        <taxon>Craniata</taxon>
        <taxon>Vertebrata</taxon>
        <taxon>Euteleostomi</taxon>
        <taxon>Actinopterygii</taxon>
        <taxon>Neopterygii</taxon>
        <taxon>Teleostei</taxon>
        <taxon>Protacanthopterygii</taxon>
        <taxon>Salmoniformes</taxon>
        <taxon>Salmonidae</taxon>
        <taxon>Coregoninae</taxon>
        <taxon>Coregonus</taxon>
    </lineage>
</organism>
<evidence type="ECO:0000256" key="1">
    <source>
        <dbReference type="SAM" id="MobiDB-lite"/>
    </source>
</evidence>
<feature type="transmembrane region" description="Helical" evidence="2">
    <location>
        <begin position="143"/>
        <end position="170"/>
    </location>
</feature>
<evidence type="ECO:0000313" key="5">
    <source>
        <dbReference type="Proteomes" id="UP001356427"/>
    </source>
</evidence>
<name>A0AAN8QYX2_9TELE</name>
<evidence type="ECO:0000256" key="2">
    <source>
        <dbReference type="SAM" id="Phobius"/>
    </source>
</evidence>
<keyword evidence="3" id="KW-0732">Signal</keyword>
<proteinExistence type="predicted"/>
<keyword evidence="2" id="KW-0812">Transmembrane</keyword>
<feature type="chain" id="PRO_5043044562" evidence="3">
    <location>
        <begin position="22"/>
        <end position="247"/>
    </location>
</feature>
<accession>A0AAN8QYX2</accession>
<feature type="signal peptide" evidence="3">
    <location>
        <begin position="1"/>
        <end position="21"/>
    </location>
</feature>
<reference evidence="4 5" key="1">
    <citation type="submission" date="2021-04" db="EMBL/GenBank/DDBJ databases">
        <authorList>
            <person name="De Guttry C."/>
            <person name="Zahm M."/>
            <person name="Klopp C."/>
            <person name="Cabau C."/>
            <person name="Louis A."/>
            <person name="Berthelot C."/>
            <person name="Parey E."/>
            <person name="Roest Crollius H."/>
            <person name="Montfort J."/>
            <person name="Robinson-Rechavi M."/>
            <person name="Bucao C."/>
            <person name="Bouchez O."/>
            <person name="Gislard M."/>
            <person name="Lluch J."/>
            <person name="Milhes M."/>
            <person name="Lampietro C."/>
            <person name="Lopez Roques C."/>
            <person name="Donnadieu C."/>
            <person name="Braasch I."/>
            <person name="Desvignes T."/>
            <person name="Postlethwait J."/>
            <person name="Bobe J."/>
            <person name="Wedekind C."/>
            <person name="Guiguen Y."/>
        </authorList>
    </citation>
    <scope>NUCLEOTIDE SEQUENCE [LARGE SCALE GENOMIC DNA]</scope>
    <source>
        <strain evidence="4">Cs_M1</strain>
        <tissue evidence="4">Blood</tissue>
    </source>
</reference>
<keyword evidence="5" id="KW-1185">Reference proteome</keyword>
<feature type="region of interest" description="Disordered" evidence="1">
    <location>
        <begin position="189"/>
        <end position="210"/>
    </location>
</feature>
<dbReference type="EMBL" id="JAGTTL010000011">
    <property type="protein sequence ID" value="KAK6316038.1"/>
    <property type="molecule type" value="Genomic_DNA"/>
</dbReference>
<evidence type="ECO:0000313" key="4">
    <source>
        <dbReference type="EMBL" id="KAK6316038.1"/>
    </source>
</evidence>
<protein>
    <submittedName>
        <fullName evidence="4">Uncharacterized protein</fullName>
    </submittedName>
</protein>
<sequence length="247" mass="27478">MIQLMCCWCLMLSLDLQLTDAGDKENQTNTWITKEKKHQISVSLKFVTLTEVVELSCESSALVEGQQCLFHVDSEFKELGRSNASHNHCSLPVRGSELLGWKHRGLWSKVTVHCHYEEEEGIHSPPSKNVTVVVWNTKMLTKYIIGCMALIGFIILLAVFIFCITCLLSLKAKRNGCLVITSDQTLQGDPTLTTSDTTNPAESPQEKETIEEGEDDLCYATVSHAGAPPSHSVKFEQGHDYATVVIH</sequence>
<dbReference type="Proteomes" id="UP001356427">
    <property type="component" value="Unassembled WGS sequence"/>
</dbReference>
<gene>
    <name evidence="4" type="ORF">J4Q44_G00135620</name>
</gene>
<keyword evidence="2" id="KW-0472">Membrane</keyword>
<dbReference type="AlphaFoldDB" id="A0AAN8QYX2"/>
<evidence type="ECO:0000256" key="3">
    <source>
        <dbReference type="SAM" id="SignalP"/>
    </source>
</evidence>
<keyword evidence="2" id="KW-1133">Transmembrane helix</keyword>